<evidence type="ECO:0000313" key="1">
    <source>
        <dbReference type="EMBL" id="KJV67442.1"/>
    </source>
</evidence>
<dbReference type="AlphaFoldDB" id="A0A0F3NI91"/>
<dbReference type="Proteomes" id="UP000033385">
    <property type="component" value="Unassembled WGS sequence"/>
</dbReference>
<name>A0A0F3NI91_ANAPH</name>
<comment type="caution">
    <text evidence="1">The sequence shown here is derived from an EMBL/GenBank/DDBJ whole genome shotgun (WGS) entry which is preliminary data.</text>
</comment>
<dbReference type="PATRIC" id="fig|1359153.3.peg.725"/>
<sequence length="39" mass="4362">MRIILNVCQTSGNKLHKPGTFSKSFRDLLNNGVFNAINI</sequence>
<gene>
    <name evidence="1" type="ORF">APHNP_0707</name>
</gene>
<proteinExistence type="predicted"/>
<accession>A0A0F3NI91</accession>
<reference evidence="1 2" key="1">
    <citation type="submission" date="2015-01" db="EMBL/GenBank/DDBJ databases">
        <title>Genome Sequencing of Rickettsiales.</title>
        <authorList>
            <person name="Daugherty S.C."/>
            <person name="Su Q."/>
            <person name="Abolude K."/>
            <person name="Beier-Sexton M."/>
            <person name="Carlyon J.A."/>
            <person name="Carter R."/>
            <person name="Day N.P."/>
            <person name="Dumler S.J."/>
            <person name="Dyachenko V."/>
            <person name="Godinez A."/>
            <person name="Kurtti T.J."/>
            <person name="Lichay M."/>
            <person name="Mullins K.E."/>
            <person name="Ott S."/>
            <person name="Pappas-Brown V."/>
            <person name="Paris D.H."/>
            <person name="Patel P."/>
            <person name="Richards A.L."/>
            <person name="Sadzewicz L."/>
            <person name="Sears K."/>
            <person name="Seidman D."/>
            <person name="Sengamalay N."/>
            <person name="Stenos J."/>
            <person name="Tallon L.J."/>
            <person name="Vincent G."/>
            <person name="Fraser C.M."/>
            <person name="Munderloh U."/>
            <person name="Dunning-Hotopp J.C."/>
        </authorList>
    </citation>
    <scope>NUCLEOTIDE SEQUENCE [LARGE SCALE GENOMIC DNA]</scope>
    <source>
        <strain evidence="1 2">ApNP</strain>
    </source>
</reference>
<dbReference type="EMBL" id="LANW01000001">
    <property type="protein sequence ID" value="KJV67442.1"/>
    <property type="molecule type" value="Genomic_DNA"/>
</dbReference>
<organism evidence="1 2">
    <name type="scientific">Anaplasma phagocytophilum str. ApNP</name>
    <dbReference type="NCBI Taxonomy" id="1359153"/>
    <lineage>
        <taxon>Bacteria</taxon>
        <taxon>Pseudomonadati</taxon>
        <taxon>Pseudomonadota</taxon>
        <taxon>Alphaproteobacteria</taxon>
        <taxon>Rickettsiales</taxon>
        <taxon>Anaplasmataceae</taxon>
        <taxon>Anaplasma</taxon>
        <taxon>phagocytophilum group</taxon>
    </lineage>
</organism>
<evidence type="ECO:0000313" key="2">
    <source>
        <dbReference type="Proteomes" id="UP000033385"/>
    </source>
</evidence>
<protein>
    <submittedName>
        <fullName evidence="1">Uncharacterized protein</fullName>
    </submittedName>
</protein>